<evidence type="ECO:0000256" key="1">
    <source>
        <dbReference type="SAM" id="MobiDB-lite"/>
    </source>
</evidence>
<organism evidence="2 3">
    <name type="scientific">Thalictrum thalictroides</name>
    <name type="common">Rue-anemone</name>
    <name type="synonym">Anemone thalictroides</name>
    <dbReference type="NCBI Taxonomy" id="46969"/>
    <lineage>
        <taxon>Eukaryota</taxon>
        <taxon>Viridiplantae</taxon>
        <taxon>Streptophyta</taxon>
        <taxon>Embryophyta</taxon>
        <taxon>Tracheophyta</taxon>
        <taxon>Spermatophyta</taxon>
        <taxon>Magnoliopsida</taxon>
        <taxon>Ranunculales</taxon>
        <taxon>Ranunculaceae</taxon>
        <taxon>Thalictroideae</taxon>
        <taxon>Thalictrum</taxon>
    </lineage>
</organism>
<proteinExistence type="predicted"/>
<dbReference type="EMBL" id="JABWDY010037676">
    <property type="protein sequence ID" value="KAF5180248.1"/>
    <property type="molecule type" value="Genomic_DNA"/>
</dbReference>
<gene>
    <name evidence="2" type="ORF">FRX31_030163</name>
</gene>
<protein>
    <submittedName>
        <fullName evidence="2">Uncharacterized protein</fullName>
    </submittedName>
</protein>
<feature type="region of interest" description="Disordered" evidence="1">
    <location>
        <begin position="27"/>
        <end position="46"/>
    </location>
</feature>
<evidence type="ECO:0000313" key="3">
    <source>
        <dbReference type="Proteomes" id="UP000554482"/>
    </source>
</evidence>
<name>A0A7J6V6E2_THATH</name>
<dbReference type="Proteomes" id="UP000554482">
    <property type="component" value="Unassembled WGS sequence"/>
</dbReference>
<accession>A0A7J6V6E2</accession>
<dbReference type="AlphaFoldDB" id="A0A7J6V6E2"/>
<sequence length="97" mass="11673">MEAFFSSLIFMFYKPPKKLEKNQVNKTFQKNPKLERKNNDSNDSKVFNRYKDIPKLPLMKVDRLDDVWYVDSAKLEEKVIGNDGIMGRRRVNQWMNR</sequence>
<reference evidence="2 3" key="1">
    <citation type="submission" date="2020-06" db="EMBL/GenBank/DDBJ databases">
        <title>Transcriptomic and genomic resources for Thalictrum thalictroides and T. hernandezii: Facilitating candidate gene discovery in an emerging model plant lineage.</title>
        <authorList>
            <person name="Arias T."/>
            <person name="Riano-Pachon D.M."/>
            <person name="Di Stilio V.S."/>
        </authorList>
    </citation>
    <scope>NUCLEOTIDE SEQUENCE [LARGE SCALE GENOMIC DNA]</scope>
    <source>
        <strain evidence="3">cv. WT478/WT964</strain>
        <tissue evidence="2">Leaves</tissue>
    </source>
</reference>
<feature type="compositionally biased region" description="Basic and acidic residues" evidence="1">
    <location>
        <begin position="32"/>
        <end position="43"/>
    </location>
</feature>
<keyword evidence="3" id="KW-1185">Reference proteome</keyword>
<comment type="caution">
    <text evidence="2">The sequence shown here is derived from an EMBL/GenBank/DDBJ whole genome shotgun (WGS) entry which is preliminary data.</text>
</comment>
<evidence type="ECO:0000313" key="2">
    <source>
        <dbReference type="EMBL" id="KAF5180248.1"/>
    </source>
</evidence>